<evidence type="ECO:0000256" key="2">
    <source>
        <dbReference type="ARBA" id="ARBA00022475"/>
    </source>
</evidence>
<dbReference type="RefSeq" id="WP_108024588.1">
    <property type="nucleotide sequence ID" value="NZ_QAYC01000003.1"/>
</dbReference>
<gene>
    <name evidence="8" type="ORF">C8N38_10364</name>
</gene>
<feature type="region of interest" description="Disordered" evidence="6">
    <location>
        <begin position="304"/>
        <end position="363"/>
    </location>
</feature>
<dbReference type="EMBL" id="QAYC01000003">
    <property type="protein sequence ID" value="PTW50829.1"/>
    <property type="molecule type" value="Genomic_DNA"/>
</dbReference>
<evidence type="ECO:0000313" key="8">
    <source>
        <dbReference type="EMBL" id="PTW50829.1"/>
    </source>
</evidence>
<comment type="caution">
    <text evidence="8">The sequence shown here is derived from an EMBL/GenBank/DDBJ whole genome shotgun (WGS) entry which is preliminary data.</text>
</comment>
<evidence type="ECO:0000256" key="3">
    <source>
        <dbReference type="ARBA" id="ARBA00022692"/>
    </source>
</evidence>
<sequence length="363" mass="38650">MSPAEAGTETRSAPRRREAAIRPAQYSARDWRVAVFRVWQGMDERNVALIAAGVAFYSFLSIFPALAALIAIWGFLADPAMVQEQVSMAAEVLPAGAYEILQRQVTALVSTSSSALGWTSVVSVLLAIWSARAAVAGLIRGLNAIYGERNRGNPILRIALAVGLTAVLIIVALLAFSAVVLIPAVLAFVKLPAAIELPIILLKWILMLGVVFLAIALVYRYGPNRRAPRLQWVTPGAIFAVIAWALGSVALAAYMRSFDRLNEVYGSLGAVVALLFWLYLSAAVTLIGAALNAELELLTRRDSTTGPERAEGHRGAHVADHVRDETGALNGAEAEQEDGDPVPAPNGAGTRDEGRANGAPRPT</sequence>
<dbReference type="InterPro" id="IPR017039">
    <property type="entry name" value="Virul_fac_BrkB"/>
</dbReference>
<dbReference type="Pfam" id="PF03631">
    <property type="entry name" value="Virul_fac_BrkB"/>
    <property type="match status" value="1"/>
</dbReference>
<dbReference type="PANTHER" id="PTHR30213">
    <property type="entry name" value="INNER MEMBRANE PROTEIN YHJD"/>
    <property type="match status" value="1"/>
</dbReference>
<dbReference type="NCBIfam" id="TIGR00765">
    <property type="entry name" value="yihY_not_rbn"/>
    <property type="match status" value="1"/>
</dbReference>
<feature type="compositionally biased region" description="Basic and acidic residues" evidence="6">
    <location>
        <begin position="304"/>
        <end position="326"/>
    </location>
</feature>
<keyword evidence="9" id="KW-1185">Reference proteome</keyword>
<evidence type="ECO:0000256" key="1">
    <source>
        <dbReference type="ARBA" id="ARBA00004651"/>
    </source>
</evidence>
<evidence type="ECO:0000256" key="7">
    <source>
        <dbReference type="SAM" id="Phobius"/>
    </source>
</evidence>
<feature type="transmembrane region" description="Helical" evidence="7">
    <location>
        <begin position="47"/>
        <end position="76"/>
    </location>
</feature>
<dbReference type="GO" id="GO:0005886">
    <property type="term" value="C:plasma membrane"/>
    <property type="evidence" value="ECO:0007669"/>
    <property type="project" value="UniProtKB-SubCell"/>
</dbReference>
<dbReference type="PANTHER" id="PTHR30213:SF0">
    <property type="entry name" value="UPF0761 MEMBRANE PROTEIN YIHY"/>
    <property type="match status" value="1"/>
</dbReference>
<feature type="transmembrane region" description="Helical" evidence="7">
    <location>
        <begin position="267"/>
        <end position="291"/>
    </location>
</feature>
<feature type="transmembrane region" description="Helical" evidence="7">
    <location>
        <begin position="232"/>
        <end position="255"/>
    </location>
</feature>
<keyword evidence="5 7" id="KW-0472">Membrane</keyword>
<dbReference type="Proteomes" id="UP000244037">
    <property type="component" value="Unassembled WGS sequence"/>
</dbReference>
<feature type="transmembrane region" description="Helical" evidence="7">
    <location>
        <begin position="201"/>
        <end position="220"/>
    </location>
</feature>
<dbReference type="OrthoDB" id="9781030at2"/>
<feature type="transmembrane region" description="Helical" evidence="7">
    <location>
        <begin position="160"/>
        <end position="189"/>
    </location>
</feature>
<evidence type="ECO:0000313" key="9">
    <source>
        <dbReference type="Proteomes" id="UP000244037"/>
    </source>
</evidence>
<feature type="transmembrane region" description="Helical" evidence="7">
    <location>
        <begin position="115"/>
        <end position="139"/>
    </location>
</feature>
<evidence type="ECO:0000256" key="5">
    <source>
        <dbReference type="ARBA" id="ARBA00023136"/>
    </source>
</evidence>
<protein>
    <submittedName>
        <fullName evidence="8">Membrane protein</fullName>
    </submittedName>
</protein>
<proteinExistence type="predicted"/>
<keyword evidence="2" id="KW-1003">Cell membrane</keyword>
<reference evidence="8 9" key="1">
    <citation type="submission" date="2018-04" db="EMBL/GenBank/DDBJ databases">
        <title>Genomic Encyclopedia of Archaeal and Bacterial Type Strains, Phase II (KMG-II): from individual species to whole genera.</title>
        <authorList>
            <person name="Goeker M."/>
        </authorList>
    </citation>
    <scope>NUCLEOTIDE SEQUENCE [LARGE SCALE GENOMIC DNA]</scope>
    <source>
        <strain evidence="8 9">DSM 19783</strain>
    </source>
</reference>
<evidence type="ECO:0000256" key="4">
    <source>
        <dbReference type="ARBA" id="ARBA00022989"/>
    </source>
</evidence>
<accession>A0A8E2VL11</accession>
<evidence type="ECO:0000256" key="6">
    <source>
        <dbReference type="SAM" id="MobiDB-lite"/>
    </source>
</evidence>
<name>A0A8E2VL11_9RHOB</name>
<organism evidence="8 9">
    <name type="scientific">Rhodovulum kholense</name>
    <dbReference type="NCBI Taxonomy" id="453584"/>
    <lineage>
        <taxon>Bacteria</taxon>
        <taxon>Pseudomonadati</taxon>
        <taxon>Pseudomonadota</taxon>
        <taxon>Alphaproteobacteria</taxon>
        <taxon>Rhodobacterales</taxon>
        <taxon>Paracoccaceae</taxon>
        <taxon>Rhodovulum</taxon>
    </lineage>
</organism>
<dbReference type="AlphaFoldDB" id="A0A8E2VL11"/>
<keyword evidence="4 7" id="KW-1133">Transmembrane helix</keyword>
<keyword evidence="3 7" id="KW-0812">Transmembrane</keyword>
<comment type="subcellular location">
    <subcellularLocation>
        <location evidence="1">Cell membrane</location>
        <topology evidence="1">Multi-pass membrane protein</topology>
    </subcellularLocation>
</comment>